<evidence type="ECO:0000259" key="4">
    <source>
        <dbReference type="PROSITE" id="PS51781"/>
    </source>
</evidence>
<feature type="signal peptide" evidence="3">
    <location>
        <begin position="1"/>
        <end position="24"/>
    </location>
</feature>
<dbReference type="GO" id="GO:0030288">
    <property type="term" value="C:outer membrane-bounded periplasmic space"/>
    <property type="evidence" value="ECO:0007669"/>
    <property type="project" value="TreeGrafter"/>
</dbReference>
<dbReference type="GO" id="GO:0071555">
    <property type="term" value="P:cell wall organization"/>
    <property type="evidence" value="ECO:0007669"/>
    <property type="project" value="UniProtKB-KW"/>
</dbReference>
<dbReference type="SUPFAM" id="SSF53187">
    <property type="entry name" value="Zn-dependent exopeptidases"/>
    <property type="match status" value="1"/>
</dbReference>
<evidence type="ECO:0000256" key="3">
    <source>
        <dbReference type="SAM" id="SignalP"/>
    </source>
</evidence>
<dbReference type="Proteomes" id="UP000288024">
    <property type="component" value="Unassembled WGS sequence"/>
</dbReference>
<dbReference type="PIRSF" id="PIRSF037846">
    <property type="entry name" value="Autolysin_YrvJ_prd"/>
    <property type="match status" value="1"/>
</dbReference>
<proteinExistence type="predicted"/>
<evidence type="ECO:0000256" key="2">
    <source>
        <dbReference type="ARBA" id="ARBA00023316"/>
    </source>
</evidence>
<feature type="domain" description="SH3b" evidence="4">
    <location>
        <begin position="105"/>
        <end position="167"/>
    </location>
</feature>
<feature type="chain" id="PRO_5019298553" evidence="3">
    <location>
        <begin position="25"/>
        <end position="511"/>
    </location>
</feature>
<evidence type="ECO:0000313" key="5">
    <source>
        <dbReference type="EMBL" id="RVT65112.1"/>
    </source>
</evidence>
<name>A0A437KDK0_9BACI</name>
<accession>A0A437KDK0</accession>
<reference evidence="5 6" key="1">
    <citation type="submission" date="2019-01" db="EMBL/GenBank/DDBJ databases">
        <title>Bacillus sp. M5HDSG1-1, whole genome shotgun sequence.</title>
        <authorList>
            <person name="Tuo L."/>
        </authorList>
    </citation>
    <scope>NUCLEOTIDE SEQUENCE [LARGE SCALE GENOMIC DNA]</scope>
    <source>
        <strain evidence="5 6">M5HDSG1-1</strain>
    </source>
</reference>
<keyword evidence="6" id="KW-1185">Reference proteome</keyword>
<dbReference type="CDD" id="cd02696">
    <property type="entry name" value="MurNAc-LAA"/>
    <property type="match status" value="1"/>
</dbReference>
<evidence type="ECO:0000313" key="6">
    <source>
        <dbReference type="Proteomes" id="UP000288024"/>
    </source>
</evidence>
<keyword evidence="3" id="KW-0732">Signal</keyword>
<dbReference type="AlphaFoldDB" id="A0A437KDK0"/>
<dbReference type="GO" id="GO:0009253">
    <property type="term" value="P:peptidoglycan catabolic process"/>
    <property type="evidence" value="ECO:0007669"/>
    <property type="project" value="InterPro"/>
</dbReference>
<dbReference type="InterPro" id="IPR017293">
    <property type="entry name" value="N-acetylmuramoyl-L-ala_amidase"/>
</dbReference>
<dbReference type="PANTHER" id="PTHR30404">
    <property type="entry name" value="N-ACETYLMURAMOYL-L-ALANINE AMIDASE"/>
    <property type="match status" value="1"/>
</dbReference>
<dbReference type="InterPro" id="IPR003646">
    <property type="entry name" value="SH3-like_bac-type"/>
</dbReference>
<dbReference type="InterPro" id="IPR002508">
    <property type="entry name" value="MurNAc-LAA_cat"/>
</dbReference>
<feature type="domain" description="SH3b" evidence="4">
    <location>
        <begin position="25"/>
        <end position="88"/>
    </location>
</feature>
<feature type="domain" description="SH3b" evidence="4">
    <location>
        <begin position="250"/>
        <end position="315"/>
    </location>
</feature>
<dbReference type="SMART" id="SM00646">
    <property type="entry name" value="Ami_3"/>
    <property type="match status" value="1"/>
</dbReference>
<dbReference type="Gene3D" id="3.40.630.40">
    <property type="entry name" value="Zn-dependent exopeptidases"/>
    <property type="match status" value="1"/>
</dbReference>
<dbReference type="Gene3D" id="2.30.30.40">
    <property type="entry name" value="SH3 Domains"/>
    <property type="match status" value="4"/>
</dbReference>
<dbReference type="Pfam" id="PF08239">
    <property type="entry name" value="SH3_3"/>
    <property type="match status" value="4"/>
</dbReference>
<evidence type="ECO:0000256" key="1">
    <source>
        <dbReference type="ARBA" id="ARBA00022801"/>
    </source>
</evidence>
<comment type="caution">
    <text evidence="5">The sequence shown here is derived from an EMBL/GenBank/DDBJ whole genome shotgun (WGS) entry which is preliminary data.</text>
</comment>
<dbReference type="EMBL" id="RZTZ01000002">
    <property type="protein sequence ID" value="RVT65112.1"/>
    <property type="molecule type" value="Genomic_DNA"/>
</dbReference>
<feature type="domain" description="SH3b" evidence="4">
    <location>
        <begin position="178"/>
        <end position="240"/>
    </location>
</feature>
<dbReference type="PANTHER" id="PTHR30404:SF7">
    <property type="entry name" value="CELL WALL AMIDASE LYTH-RELATED"/>
    <property type="match status" value="1"/>
</dbReference>
<gene>
    <name evidence="5" type="ORF">EM808_06265</name>
</gene>
<dbReference type="InterPro" id="IPR050695">
    <property type="entry name" value="N-acetylmuramoyl_amidase_3"/>
</dbReference>
<keyword evidence="2" id="KW-0961">Cell wall biogenesis/degradation</keyword>
<sequence length="511" mass="55770">MIKKRQWIIPILLLMLLPALEAHAESSQTVQSATVLNIREGPSLEDAIKGKMERGTNYKVVTDNGDWLKIDMGNGQVGWVAAYLVTKSDGSNDMDEQAVSNVSEGSSGTITEGGIRLRKGPGTDYQVITTLNKDMTVTILSNEGNWTKIQSQSGTGWVNSEYISSATTQAPTEISQDDTTAVVSENDINVRDTASLNGEVIGKLAEGTVIHIVAENGDWVKIQFSGNTGWVYKSLLQDESKAESTSTSKQTIDTSVTILHDGTNIRSDASVNASVLFVAAKGESYQATEEVGDWYKIELDSGDTGYVANWIVQESGSGQASTTKQKRNRDETGDLKGKTIVIDPGHGGKDSGTIGAIGTLEKTLTIRTANLLADKLRAAGSNVIITRQNDIFITLQERVNISNLNNADAFISIHYDSIKDSSVRGMTSYYYSSSQKELANVLHESIIESTELKDRGVRQNNYFVLRENNQPATLLELGYLSNKQEEQLVSSQKYQETVSAAIYEGLENYFQ</sequence>
<dbReference type="PROSITE" id="PS51781">
    <property type="entry name" value="SH3B"/>
    <property type="match status" value="4"/>
</dbReference>
<keyword evidence="1" id="KW-0378">Hydrolase</keyword>
<dbReference type="GO" id="GO:0008745">
    <property type="term" value="F:N-acetylmuramoyl-L-alanine amidase activity"/>
    <property type="evidence" value="ECO:0007669"/>
    <property type="project" value="InterPro"/>
</dbReference>
<organism evidence="5 6">
    <name type="scientific">Niallia taxi</name>
    <dbReference type="NCBI Taxonomy" id="2499688"/>
    <lineage>
        <taxon>Bacteria</taxon>
        <taxon>Bacillati</taxon>
        <taxon>Bacillota</taxon>
        <taxon>Bacilli</taxon>
        <taxon>Bacillales</taxon>
        <taxon>Bacillaceae</taxon>
        <taxon>Niallia</taxon>
    </lineage>
</organism>
<dbReference type="SMART" id="SM00287">
    <property type="entry name" value="SH3b"/>
    <property type="match status" value="4"/>
</dbReference>
<dbReference type="RefSeq" id="WP_127737333.1">
    <property type="nucleotide sequence ID" value="NZ_JBBJSR010000004.1"/>
</dbReference>
<dbReference type="Pfam" id="PF01520">
    <property type="entry name" value="Amidase_3"/>
    <property type="match status" value="1"/>
</dbReference>
<protein>
    <submittedName>
        <fullName evidence="5">N-acetylmuramoyl-L-alanine amidase</fullName>
    </submittedName>
</protein>